<dbReference type="VEuPathDB" id="FungiDB:PHYBLDRAFT_139459"/>
<sequence length="170" mass="18935">MPLSSMMVRIKREYKDVVNDKAADIEIEPGEKLGHFIATISGPRDTPYEGGRFKVDLQLADDFPFKPTKIKFITSIYHPNISSQTGAICMDILKDGWSPIMTIKASLLSLIILLSSPVPEDPQDAQVASHYLRDYDDYARTAAHWTAVHAIPERPKSPVTLESLLSPKSP</sequence>
<proteinExistence type="predicted"/>
<keyword evidence="3" id="KW-1185">Reference proteome</keyword>
<protein>
    <recommendedName>
        <fullName evidence="1">UBC core domain-containing protein</fullName>
    </recommendedName>
</protein>
<dbReference type="Proteomes" id="UP000077315">
    <property type="component" value="Unassembled WGS sequence"/>
</dbReference>
<evidence type="ECO:0000313" key="3">
    <source>
        <dbReference type="Proteomes" id="UP000077315"/>
    </source>
</evidence>
<gene>
    <name evidence="2" type="ORF">PHYBLDRAFT_139459</name>
</gene>
<reference evidence="3" key="1">
    <citation type="submission" date="2015-06" db="EMBL/GenBank/DDBJ databases">
        <title>Expansion of signal transduction pathways in fungi by whole-genome duplication.</title>
        <authorList>
            <consortium name="DOE Joint Genome Institute"/>
            <person name="Corrochano L.M."/>
            <person name="Kuo A."/>
            <person name="Marcet-Houben M."/>
            <person name="Polaino S."/>
            <person name="Salamov A."/>
            <person name="Villalobos J.M."/>
            <person name="Alvarez M.I."/>
            <person name="Avalos J."/>
            <person name="Benito E.P."/>
            <person name="Benoit I."/>
            <person name="Burger G."/>
            <person name="Camino L.P."/>
            <person name="Canovas D."/>
            <person name="Cerda-Olmedo E."/>
            <person name="Cheng J.-F."/>
            <person name="Dominguez A."/>
            <person name="Elias M."/>
            <person name="Eslava A.P."/>
            <person name="Glaser F."/>
            <person name="Grimwood J."/>
            <person name="Gutierrez G."/>
            <person name="Heitman J."/>
            <person name="Henrissat B."/>
            <person name="Iturriaga E.A."/>
            <person name="Lang B.F."/>
            <person name="Lavin J.L."/>
            <person name="Lee S."/>
            <person name="Li W."/>
            <person name="Lindquist E."/>
            <person name="Lopez-Garcia S."/>
            <person name="Luque E.M."/>
            <person name="Marcos A.T."/>
            <person name="Martin J."/>
            <person name="McCluskey K."/>
            <person name="Medina H.R."/>
            <person name="Miralles-Duran A."/>
            <person name="Miyazaki A."/>
            <person name="Munoz-Torres E."/>
            <person name="Oguiza J.A."/>
            <person name="Ohm R."/>
            <person name="Olmedo M."/>
            <person name="Orejas M."/>
            <person name="Ortiz-Castellanos L."/>
            <person name="Pisabarro A.G."/>
            <person name="Rodriguez-Romero J."/>
            <person name="Ruiz-Herrera J."/>
            <person name="Ruiz-Vazquez R."/>
            <person name="Sanz C."/>
            <person name="Schackwitz W."/>
            <person name="Schmutz J."/>
            <person name="Shahriari M."/>
            <person name="Shelest E."/>
            <person name="Silva-Franco F."/>
            <person name="Soanes D."/>
            <person name="Syed K."/>
            <person name="Tagua V.G."/>
            <person name="Talbot N.J."/>
            <person name="Thon M."/>
            <person name="De vries R.P."/>
            <person name="Wiebenga A."/>
            <person name="Yadav J.S."/>
            <person name="Braun E.L."/>
            <person name="Baker S."/>
            <person name="Garre V."/>
            <person name="Horwitz B."/>
            <person name="Torres-Martinez S."/>
            <person name="Idnurm A."/>
            <person name="Herrera-Estrella A."/>
            <person name="Gabaldon T."/>
            <person name="Grigoriev I.V."/>
        </authorList>
    </citation>
    <scope>NUCLEOTIDE SEQUENCE [LARGE SCALE GENOMIC DNA]</scope>
    <source>
        <strain evidence="3">NRRL 1555(-)</strain>
    </source>
</reference>
<dbReference type="PROSITE" id="PS50127">
    <property type="entry name" value="UBC_2"/>
    <property type="match status" value="1"/>
</dbReference>
<dbReference type="SUPFAM" id="SSF54495">
    <property type="entry name" value="UBC-like"/>
    <property type="match status" value="1"/>
</dbReference>
<dbReference type="SMART" id="SM00212">
    <property type="entry name" value="UBCc"/>
    <property type="match status" value="1"/>
</dbReference>
<accession>A0A163EM30</accession>
<dbReference type="InterPro" id="IPR000608">
    <property type="entry name" value="UBC"/>
</dbReference>
<dbReference type="GeneID" id="28991136"/>
<dbReference type="InterPro" id="IPR016135">
    <property type="entry name" value="UBQ-conjugating_enzyme/RWD"/>
</dbReference>
<dbReference type="PANTHER" id="PTHR24068">
    <property type="entry name" value="UBIQUITIN-CONJUGATING ENZYME E2"/>
    <property type="match status" value="1"/>
</dbReference>
<dbReference type="EMBL" id="KV440972">
    <property type="protein sequence ID" value="OAD79430.1"/>
    <property type="molecule type" value="Genomic_DNA"/>
</dbReference>
<feature type="domain" description="UBC core" evidence="1">
    <location>
        <begin position="5"/>
        <end position="151"/>
    </location>
</feature>
<dbReference type="Gene3D" id="3.10.110.10">
    <property type="entry name" value="Ubiquitin Conjugating Enzyme"/>
    <property type="match status" value="1"/>
</dbReference>
<dbReference type="Pfam" id="PF00179">
    <property type="entry name" value="UQ_con"/>
    <property type="match status" value="1"/>
</dbReference>
<dbReference type="FunCoup" id="A0A163EM30">
    <property type="interactions" value="1050"/>
</dbReference>
<dbReference type="InParanoid" id="A0A163EM30"/>
<dbReference type="OrthoDB" id="9993688at2759"/>
<dbReference type="STRING" id="763407.A0A163EM30"/>
<dbReference type="AlphaFoldDB" id="A0A163EM30"/>
<organism evidence="2 3">
    <name type="scientific">Phycomyces blakesleeanus (strain ATCC 8743b / DSM 1359 / FGSC 10004 / NBRC 33097 / NRRL 1555)</name>
    <dbReference type="NCBI Taxonomy" id="763407"/>
    <lineage>
        <taxon>Eukaryota</taxon>
        <taxon>Fungi</taxon>
        <taxon>Fungi incertae sedis</taxon>
        <taxon>Mucoromycota</taxon>
        <taxon>Mucoromycotina</taxon>
        <taxon>Mucoromycetes</taxon>
        <taxon>Mucorales</taxon>
        <taxon>Phycomycetaceae</taxon>
        <taxon>Phycomyces</taxon>
    </lineage>
</organism>
<evidence type="ECO:0000313" key="2">
    <source>
        <dbReference type="EMBL" id="OAD79430.1"/>
    </source>
</evidence>
<name>A0A163EM30_PHYB8</name>
<dbReference type="RefSeq" id="XP_018297470.1">
    <property type="nucleotide sequence ID" value="XM_018430230.1"/>
</dbReference>
<evidence type="ECO:0000259" key="1">
    <source>
        <dbReference type="PROSITE" id="PS50127"/>
    </source>
</evidence>